<dbReference type="AlphaFoldDB" id="A0A918HB70"/>
<organism evidence="3 4">
    <name type="scientific">Streptomyces purpureus</name>
    <dbReference type="NCBI Taxonomy" id="1951"/>
    <lineage>
        <taxon>Bacteria</taxon>
        <taxon>Bacillati</taxon>
        <taxon>Actinomycetota</taxon>
        <taxon>Actinomycetes</taxon>
        <taxon>Kitasatosporales</taxon>
        <taxon>Streptomycetaceae</taxon>
        <taxon>Streptomyces</taxon>
    </lineage>
</organism>
<feature type="compositionally biased region" description="Low complexity" evidence="1">
    <location>
        <begin position="34"/>
        <end position="45"/>
    </location>
</feature>
<evidence type="ECO:0000313" key="3">
    <source>
        <dbReference type="EMBL" id="GGT50107.1"/>
    </source>
</evidence>
<reference evidence="3" key="1">
    <citation type="journal article" date="2014" name="Int. J. Syst. Evol. Microbiol.">
        <title>Complete genome sequence of Corynebacterium casei LMG S-19264T (=DSM 44701T), isolated from a smear-ripened cheese.</title>
        <authorList>
            <consortium name="US DOE Joint Genome Institute (JGI-PGF)"/>
            <person name="Walter F."/>
            <person name="Albersmeier A."/>
            <person name="Kalinowski J."/>
            <person name="Ruckert C."/>
        </authorList>
    </citation>
    <scope>NUCLEOTIDE SEQUENCE</scope>
    <source>
        <strain evidence="3">JCM 3172</strain>
    </source>
</reference>
<evidence type="ECO:0000256" key="1">
    <source>
        <dbReference type="SAM" id="MobiDB-lite"/>
    </source>
</evidence>
<gene>
    <name evidence="3" type="ORF">GCM10014713_50320</name>
</gene>
<keyword evidence="4" id="KW-1185">Reference proteome</keyword>
<keyword evidence="3" id="KW-0449">Lipoprotein</keyword>
<feature type="chain" id="PRO_5038823099" evidence="2">
    <location>
        <begin position="23"/>
        <end position="242"/>
    </location>
</feature>
<comment type="caution">
    <text evidence="3">The sequence shown here is derived from an EMBL/GenBank/DDBJ whole genome shotgun (WGS) entry which is preliminary data.</text>
</comment>
<dbReference type="RefSeq" id="WP_019889844.1">
    <property type="nucleotide sequence ID" value="NZ_BMQQ01000022.1"/>
</dbReference>
<accession>A0A918HB70</accession>
<evidence type="ECO:0000313" key="4">
    <source>
        <dbReference type="Proteomes" id="UP000619486"/>
    </source>
</evidence>
<feature type="region of interest" description="Disordered" evidence="1">
    <location>
        <begin position="24"/>
        <end position="45"/>
    </location>
</feature>
<reference evidence="3" key="2">
    <citation type="submission" date="2020-09" db="EMBL/GenBank/DDBJ databases">
        <authorList>
            <person name="Sun Q."/>
            <person name="Ohkuma M."/>
        </authorList>
    </citation>
    <scope>NUCLEOTIDE SEQUENCE</scope>
    <source>
        <strain evidence="3">JCM 3172</strain>
    </source>
</reference>
<dbReference type="Proteomes" id="UP000619486">
    <property type="component" value="Unassembled WGS sequence"/>
</dbReference>
<dbReference type="EMBL" id="BMQQ01000022">
    <property type="protein sequence ID" value="GGT50107.1"/>
    <property type="molecule type" value="Genomic_DNA"/>
</dbReference>
<dbReference type="PROSITE" id="PS51257">
    <property type="entry name" value="PROKAR_LIPOPROTEIN"/>
    <property type="match status" value="1"/>
</dbReference>
<feature type="signal peptide" evidence="2">
    <location>
        <begin position="1"/>
        <end position="22"/>
    </location>
</feature>
<keyword evidence="2" id="KW-0732">Signal</keyword>
<evidence type="ECO:0000256" key="2">
    <source>
        <dbReference type="SAM" id="SignalP"/>
    </source>
</evidence>
<name>A0A918HB70_9ACTN</name>
<sequence length="242" mass="25059">MFGTAKHTAALLLAGVMLTACSGTPDGGSDDKPAASPTPKTPAAAGALTEAQLKSAAFTDGEKVGKYTASEYTLGAPLSESYTAQPALCQPLVSLAKEVADPDPAAEVQRKVDVPDEMFGLEVAVQLRSYADGGAATVLKNLTAAGSGCAAGFTEERAVAQAKYLKVEPAKAPALGDEAKAFRFTILDVKGEVKLYEYLTVIRSGSTTLAFRAEITDTKDIGGVPAEVVNAQWRKFQALGTV</sequence>
<proteinExistence type="predicted"/>
<protein>
    <submittedName>
        <fullName evidence="3">Lipoprotein</fullName>
    </submittedName>
</protein>